<keyword evidence="3" id="KW-0285">Flavoprotein</keyword>
<dbReference type="InterPro" id="IPR016169">
    <property type="entry name" value="FAD-bd_PCMH_sub2"/>
</dbReference>
<comment type="similarity">
    <text evidence="2">Belongs to the oxygen-dependent FAD-linked oxidoreductase family.</text>
</comment>
<dbReference type="EMBL" id="CP008950">
    <property type="protein sequence ID" value="AII11195.1"/>
    <property type="molecule type" value="Genomic_DNA"/>
</dbReference>
<dbReference type="Pfam" id="PF08031">
    <property type="entry name" value="BBE"/>
    <property type="match status" value="1"/>
</dbReference>
<dbReference type="Pfam" id="PF01565">
    <property type="entry name" value="FAD_binding_4"/>
    <property type="match status" value="1"/>
</dbReference>
<gene>
    <name evidence="7" type="ORF">EP51_44945</name>
</gene>
<name>A0A076EYZ0_RHOOP</name>
<dbReference type="InterPro" id="IPR006094">
    <property type="entry name" value="Oxid_FAD_bind_N"/>
</dbReference>
<dbReference type="InterPro" id="IPR036318">
    <property type="entry name" value="FAD-bd_PCMH-like_sf"/>
</dbReference>
<evidence type="ECO:0000256" key="2">
    <source>
        <dbReference type="ARBA" id="ARBA00005466"/>
    </source>
</evidence>
<dbReference type="PANTHER" id="PTHR42973:SF39">
    <property type="entry name" value="FAD-BINDING PCMH-TYPE DOMAIN-CONTAINING PROTEIN"/>
    <property type="match status" value="1"/>
</dbReference>
<proteinExistence type="inferred from homology"/>
<dbReference type="SUPFAM" id="SSF56176">
    <property type="entry name" value="FAD-binding/transporter-associated domain-like"/>
    <property type="match status" value="1"/>
</dbReference>
<organism evidence="7 8">
    <name type="scientific">Rhodococcus opacus</name>
    <name type="common">Nocardia opaca</name>
    <dbReference type="NCBI Taxonomy" id="37919"/>
    <lineage>
        <taxon>Bacteria</taxon>
        <taxon>Bacillati</taxon>
        <taxon>Actinomycetota</taxon>
        <taxon>Actinomycetes</taxon>
        <taxon>Mycobacteriales</taxon>
        <taxon>Nocardiaceae</taxon>
        <taxon>Rhodococcus</taxon>
    </lineage>
</organism>
<dbReference type="InterPro" id="IPR012951">
    <property type="entry name" value="BBE"/>
</dbReference>
<dbReference type="PANTHER" id="PTHR42973">
    <property type="entry name" value="BINDING OXIDOREDUCTASE, PUTATIVE (AFU_ORTHOLOGUE AFUA_1G17690)-RELATED"/>
    <property type="match status" value="1"/>
</dbReference>
<geneLocation type="plasmid" evidence="7 8">
    <name>pPDG3</name>
</geneLocation>
<dbReference type="Gene3D" id="3.40.462.20">
    <property type="match status" value="1"/>
</dbReference>
<dbReference type="InterPro" id="IPR050416">
    <property type="entry name" value="FAD-linked_Oxidoreductase"/>
</dbReference>
<dbReference type="PROSITE" id="PS51318">
    <property type="entry name" value="TAT"/>
    <property type="match status" value="1"/>
</dbReference>
<keyword evidence="4" id="KW-0274">FAD</keyword>
<dbReference type="PROSITE" id="PS51387">
    <property type="entry name" value="FAD_PCMH"/>
    <property type="match status" value="1"/>
</dbReference>
<reference evidence="7 8" key="1">
    <citation type="submission" date="2014-07" db="EMBL/GenBank/DDBJ databases">
        <title>Genome Sequence of Rhodococcus opacus Strain R7, a Biodegrader of Mono- and Polycyclic Aromatic Hydrocarbons.</title>
        <authorList>
            <person name="Di Gennaro P."/>
            <person name="Zampolli J."/>
            <person name="Presti I."/>
            <person name="Cappelletti M."/>
            <person name="D'Ursi P."/>
            <person name="Orro A."/>
            <person name="Mezzelani A."/>
            <person name="Milanesi L."/>
        </authorList>
    </citation>
    <scope>NUCLEOTIDE SEQUENCE [LARGE SCALE GENOMIC DNA]</scope>
    <source>
        <strain evidence="7 8">R7</strain>
        <plasmid evidence="7">pPDG3</plasmid>
    </source>
</reference>
<evidence type="ECO:0000259" key="6">
    <source>
        <dbReference type="PROSITE" id="PS51387"/>
    </source>
</evidence>
<dbReference type="InterPro" id="IPR006311">
    <property type="entry name" value="TAT_signal"/>
</dbReference>
<comment type="cofactor">
    <cofactor evidence="1">
        <name>FAD</name>
        <dbReference type="ChEBI" id="CHEBI:57692"/>
    </cofactor>
</comment>
<dbReference type="GO" id="GO:0016491">
    <property type="term" value="F:oxidoreductase activity"/>
    <property type="evidence" value="ECO:0007669"/>
    <property type="project" value="UniProtKB-KW"/>
</dbReference>
<evidence type="ECO:0000313" key="7">
    <source>
        <dbReference type="EMBL" id="AII11195.1"/>
    </source>
</evidence>
<dbReference type="Proteomes" id="UP000028488">
    <property type="component" value="Plasmid pPDG3"/>
</dbReference>
<dbReference type="Gene3D" id="3.30.465.10">
    <property type="match status" value="1"/>
</dbReference>
<dbReference type="GO" id="GO:0071949">
    <property type="term" value="F:FAD binding"/>
    <property type="evidence" value="ECO:0007669"/>
    <property type="project" value="InterPro"/>
</dbReference>
<protein>
    <submittedName>
        <fullName evidence="7">Oxidoreductase</fullName>
    </submittedName>
</protein>
<evidence type="ECO:0000313" key="8">
    <source>
        <dbReference type="Proteomes" id="UP000028488"/>
    </source>
</evidence>
<accession>A0A076EYZ0</accession>
<dbReference type="InterPro" id="IPR016166">
    <property type="entry name" value="FAD-bd_PCMH"/>
</dbReference>
<keyword evidence="7" id="KW-0614">Plasmid</keyword>
<keyword evidence="5" id="KW-0560">Oxidoreductase</keyword>
<evidence type="ECO:0000256" key="1">
    <source>
        <dbReference type="ARBA" id="ARBA00001974"/>
    </source>
</evidence>
<evidence type="ECO:0000256" key="5">
    <source>
        <dbReference type="ARBA" id="ARBA00023002"/>
    </source>
</evidence>
<evidence type="ECO:0000256" key="4">
    <source>
        <dbReference type="ARBA" id="ARBA00022827"/>
    </source>
</evidence>
<dbReference type="AlphaFoldDB" id="A0A076EYZ0"/>
<sequence length="534" mass="57750">MSGLSRRRLLISAAALAGGVATFGRPSRALAVPTVGELSNLEEIGPGDRDYLALTQRGYNPRFLARPEKIFVPASADETVVAVQRAVDQGLRIALRSGGHCFEDLVDHPETKAIIDLRLQAEVRYDQAQRSFSVGAGAGLGVVYGQLYRGWGVTIPGGSCLGVGMGGHASGGGFGPLSRLFGSVVDHIYGVEVVVVDAAGKAAVVLATRDGQNADLWWAHTGGGGGSFGVVTRFLLRSHDSDGSDDPARLLPTPPANLMTSQIILPTASEDSFVRFVGNYLAFFEDNSEPGSRFASLYAPMFVSPLLGGVCQVTPRLDADLPDARALHDEFVSAVIAGVWPPPVVVPATEGPFLDMSSRLSAPKGRAPSSGKYKGANLRRAYSPEQLRTLHRYLSDPRFQGLESGVEFLPVGGAINARSSDATAMPTRDSFMKAFFIASWRNPAEENAYLEWSRNMYRDIYVDTGGVPVPNHANGGSYINYPDNDLRDPRWNTSGVPWHTVYFGNNYARLQQIKAKWDPCDIFRHRLSIELPER</sequence>
<feature type="domain" description="FAD-binding PCMH-type" evidence="6">
    <location>
        <begin position="63"/>
        <end position="241"/>
    </location>
</feature>
<evidence type="ECO:0000256" key="3">
    <source>
        <dbReference type="ARBA" id="ARBA00022630"/>
    </source>
</evidence>